<proteinExistence type="predicted"/>
<gene>
    <name evidence="1" type="ORF">DPMN_026508</name>
</gene>
<reference evidence="1" key="2">
    <citation type="submission" date="2020-11" db="EMBL/GenBank/DDBJ databases">
        <authorList>
            <person name="McCartney M.A."/>
            <person name="Auch B."/>
            <person name="Kono T."/>
            <person name="Mallez S."/>
            <person name="Becker A."/>
            <person name="Gohl D.M."/>
            <person name="Silverstein K.A.T."/>
            <person name="Koren S."/>
            <person name="Bechman K.B."/>
            <person name="Herman A."/>
            <person name="Abrahante J.E."/>
            <person name="Garbe J."/>
        </authorList>
    </citation>
    <scope>NUCLEOTIDE SEQUENCE</scope>
    <source>
        <strain evidence="1">Duluth1</strain>
        <tissue evidence="1">Whole animal</tissue>
    </source>
</reference>
<comment type="caution">
    <text evidence="1">The sequence shown here is derived from an EMBL/GenBank/DDBJ whole genome shotgun (WGS) entry which is preliminary data.</text>
</comment>
<dbReference type="EMBL" id="JAIWYP010000002">
    <property type="protein sequence ID" value="KAH3863519.1"/>
    <property type="molecule type" value="Genomic_DNA"/>
</dbReference>
<keyword evidence="2" id="KW-1185">Reference proteome</keyword>
<evidence type="ECO:0000313" key="2">
    <source>
        <dbReference type="Proteomes" id="UP000828390"/>
    </source>
</evidence>
<dbReference type="Proteomes" id="UP000828390">
    <property type="component" value="Unassembled WGS sequence"/>
</dbReference>
<evidence type="ECO:0000313" key="1">
    <source>
        <dbReference type="EMBL" id="KAH3863519.1"/>
    </source>
</evidence>
<protein>
    <submittedName>
        <fullName evidence="1">Uncharacterized protein</fullName>
    </submittedName>
</protein>
<accession>A0A9D4RCT2</accession>
<dbReference type="AlphaFoldDB" id="A0A9D4RCT2"/>
<name>A0A9D4RCT2_DREPO</name>
<reference evidence="1" key="1">
    <citation type="journal article" date="2019" name="bioRxiv">
        <title>The Genome of the Zebra Mussel, Dreissena polymorpha: A Resource for Invasive Species Research.</title>
        <authorList>
            <person name="McCartney M.A."/>
            <person name="Auch B."/>
            <person name="Kono T."/>
            <person name="Mallez S."/>
            <person name="Zhang Y."/>
            <person name="Obille A."/>
            <person name="Becker A."/>
            <person name="Abrahante J.E."/>
            <person name="Garbe J."/>
            <person name="Badalamenti J.P."/>
            <person name="Herman A."/>
            <person name="Mangelson H."/>
            <person name="Liachko I."/>
            <person name="Sullivan S."/>
            <person name="Sone E.D."/>
            <person name="Koren S."/>
            <person name="Silverstein K.A.T."/>
            <person name="Beckman K.B."/>
            <person name="Gohl D.M."/>
        </authorList>
    </citation>
    <scope>NUCLEOTIDE SEQUENCE</scope>
    <source>
        <strain evidence="1">Duluth1</strain>
        <tissue evidence="1">Whole animal</tissue>
    </source>
</reference>
<organism evidence="1 2">
    <name type="scientific">Dreissena polymorpha</name>
    <name type="common">Zebra mussel</name>
    <name type="synonym">Mytilus polymorpha</name>
    <dbReference type="NCBI Taxonomy" id="45954"/>
    <lineage>
        <taxon>Eukaryota</taxon>
        <taxon>Metazoa</taxon>
        <taxon>Spiralia</taxon>
        <taxon>Lophotrochozoa</taxon>
        <taxon>Mollusca</taxon>
        <taxon>Bivalvia</taxon>
        <taxon>Autobranchia</taxon>
        <taxon>Heteroconchia</taxon>
        <taxon>Euheterodonta</taxon>
        <taxon>Imparidentia</taxon>
        <taxon>Neoheterodontei</taxon>
        <taxon>Myida</taxon>
        <taxon>Dreissenoidea</taxon>
        <taxon>Dreissenidae</taxon>
        <taxon>Dreissena</taxon>
    </lineage>
</organism>
<sequence length="85" mass="9197">MAAVITDNQCIEVDPVSSSYPRNVNANVTNTCTSLLSGFTSVISYCPVRTCLADSHWTNNSLSCGGSDVCSMYMYEGGEYTRHSI</sequence>